<dbReference type="InterPro" id="IPR043502">
    <property type="entry name" value="DNA/RNA_pol_sf"/>
</dbReference>
<organism evidence="2 3">
    <name type="scientific">Ancylostoma ceylanicum</name>
    <dbReference type="NCBI Taxonomy" id="53326"/>
    <lineage>
        <taxon>Eukaryota</taxon>
        <taxon>Metazoa</taxon>
        <taxon>Ecdysozoa</taxon>
        <taxon>Nematoda</taxon>
        <taxon>Chromadorea</taxon>
        <taxon>Rhabditida</taxon>
        <taxon>Rhabditina</taxon>
        <taxon>Rhabditomorpha</taxon>
        <taxon>Strongyloidea</taxon>
        <taxon>Ancylostomatidae</taxon>
        <taxon>Ancylostomatinae</taxon>
        <taxon>Ancylostoma</taxon>
    </lineage>
</organism>
<protein>
    <recommendedName>
        <fullName evidence="1">Reverse transcriptase domain-containing protein</fullName>
    </recommendedName>
</protein>
<dbReference type="SUPFAM" id="SSF56672">
    <property type="entry name" value="DNA/RNA polymerases"/>
    <property type="match status" value="1"/>
</dbReference>
<dbReference type="PANTHER" id="PTHR47027:SF29">
    <property type="entry name" value="C2H2-TYPE DOMAIN-CONTAINING PROTEIN"/>
    <property type="match status" value="1"/>
</dbReference>
<dbReference type="AlphaFoldDB" id="A0A016UE10"/>
<dbReference type="EMBL" id="JARK01001380">
    <property type="protein sequence ID" value="EYC13161.1"/>
    <property type="molecule type" value="Genomic_DNA"/>
</dbReference>
<sequence length="317" mass="36659">MLRKLYESSSTSVLVNAHPVPVTIRRGIKQGDTMSPKLFNATLQMVLESIDWRTCGLRIGGKILSSLEYADDVALLASTRSMLEKMIRLLAAASAKVGLQINPEKSTLLPNNETPRQPIRIDGKTFNFAEHAMYLGCRLSFPLSQSDEIAHRVQSGWNALKRFEDIFCNRTVPLSLKKRAFDTCVTPSVLYGAETWSLRKSDIRKLEVTQRKMERRMLQLTILDQWSNKRMRALTKLTDWAKEATKKKLLWAEKIGSMNDDEWARLTTTWIPYEYVKGRKRGHPCTRWRDELSKKIGQHWWSITKEEFDQAMKRHSN</sequence>
<evidence type="ECO:0000313" key="3">
    <source>
        <dbReference type="Proteomes" id="UP000024635"/>
    </source>
</evidence>
<dbReference type="PANTHER" id="PTHR47027">
    <property type="entry name" value="REVERSE TRANSCRIPTASE DOMAIN-CONTAINING PROTEIN"/>
    <property type="match status" value="1"/>
</dbReference>
<evidence type="ECO:0000313" key="2">
    <source>
        <dbReference type="EMBL" id="EYC13161.1"/>
    </source>
</evidence>
<evidence type="ECO:0000259" key="1">
    <source>
        <dbReference type="PROSITE" id="PS50878"/>
    </source>
</evidence>
<name>A0A016UE10_9BILA</name>
<dbReference type="InterPro" id="IPR000477">
    <property type="entry name" value="RT_dom"/>
</dbReference>
<keyword evidence="3" id="KW-1185">Reference proteome</keyword>
<reference evidence="3" key="1">
    <citation type="journal article" date="2015" name="Nat. Genet.">
        <title>The genome and transcriptome of the zoonotic hookworm Ancylostoma ceylanicum identify infection-specific gene families.</title>
        <authorList>
            <person name="Schwarz E.M."/>
            <person name="Hu Y."/>
            <person name="Antoshechkin I."/>
            <person name="Miller M.M."/>
            <person name="Sternberg P.W."/>
            <person name="Aroian R.V."/>
        </authorList>
    </citation>
    <scope>NUCLEOTIDE SEQUENCE</scope>
    <source>
        <strain evidence="3">HY135</strain>
    </source>
</reference>
<dbReference type="PROSITE" id="PS50878">
    <property type="entry name" value="RT_POL"/>
    <property type="match status" value="1"/>
</dbReference>
<dbReference type="Pfam" id="PF00078">
    <property type="entry name" value="RVT_1"/>
    <property type="match status" value="1"/>
</dbReference>
<feature type="domain" description="Reverse transcriptase" evidence="1">
    <location>
        <begin position="1"/>
        <end position="139"/>
    </location>
</feature>
<dbReference type="Proteomes" id="UP000024635">
    <property type="component" value="Unassembled WGS sequence"/>
</dbReference>
<comment type="caution">
    <text evidence="2">The sequence shown here is derived from an EMBL/GenBank/DDBJ whole genome shotgun (WGS) entry which is preliminary data.</text>
</comment>
<gene>
    <name evidence="2" type="primary">Acey_s0044.g1005</name>
    <name evidence="2" type="ORF">Y032_0044g1005</name>
</gene>
<accession>A0A016UE10</accession>
<dbReference type="OrthoDB" id="5829528at2759"/>
<proteinExistence type="predicted"/>